<evidence type="ECO:0000259" key="2">
    <source>
        <dbReference type="SMART" id="SM00460"/>
    </source>
</evidence>
<dbReference type="RefSeq" id="WP_184310889.1">
    <property type="nucleotide sequence ID" value="NZ_JACHEN010000014.1"/>
</dbReference>
<keyword evidence="4" id="KW-1185">Reference proteome</keyword>
<dbReference type="InterPro" id="IPR038765">
    <property type="entry name" value="Papain-like_cys_pep_sf"/>
</dbReference>
<dbReference type="EMBL" id="JACHEN010000014">
    <property type="protein sequence ID" value="MBB6216350.1"/>
    <property type="molecule type" value="Genomic_DNA"/>
</dbReference>
<evidence type="ECO:0000313" key="4">
    <source>
        <dbReference type="Proteomes" id="UP000579281"/>
    </source>
</evidence>
<evidence type="ECO:0000256" key="1">
    <source>
        <dbReference type="SAM" id="SignalP"/>
    </source>
</evidence>
<evidence type="ECO:0000313" key="3">
    <source>
        <dbReference type="EMBL" id="MBB6216350.1"/>
    </source>
</evidence>
<dbReference type="PANTHER" id="PTHR33490">
    <property type="entry name" value="BLR5614 PROTEIN-RELATED"/>
    <property type="match status" value="1"/>
</dbReference>
<feature type="domain" description="Transglutaminase-like" evidence="2">
    <location>
        <begin position="181"/>
        <end position="239"/>
    </location>
</feature>
<reference evidence="3 4" key="1">
    <citation type="submission" date="2020-08" db="EMBL/GenBank/DDBJ databases">
        <title>Genomic Encyclopedia of Type Strains, Phase IV (KMG-IV): sequencing the most valuable type-strain genomes for metagenomic binning, comparative biology and taxonomic classification.</title>
        <authorList>
            <person name="Goeker M."/>
        </authorList>
    </citation>
    <scope>NUCLEOTIDE SEQUENCE [LARGE SCALE GENOMIC DNA]</scope>
    <source>
        <strain evidence="3 4">DSM 103526</strain>
    </source>
</reference>
<dbReference type="AlphaFoldDB" id="A0A841KWF8"/>
<organism evidence="3 4">
    <name type="scientific">Anaerosolibacter carboniphilus</name>
    <dbReference type="NCBI Taxonomy" id="1417629"/>
    <lineage>
        <taxon>Bacteria</taxon>
        <taxon>Bacillati</taxon>
        <taxon>Bacillota</taxon>
        <taxon>Clostridia</taxon>
        <taxon>Peptostreptococcales</taxon>
        <taxon>Thermotaleaceae</taxon>
        <taxon>Anaerosolibacter</taxon>
    </lineage>
</organism>
<feature type="signal peptide" evidence="1">
    <location>
        <begin position="1"/>
        <end position="21"/>
    </location>
</feature>
<feature type="chain" id="PRO_5032546782" description="Transglutaminase-like domain-containing protein" evidence="1">
    <location>
        <begin position="22"/>
        <end position="265"/>
    </location>
</feature>
<protein>
    <recommendedName>
        <fullName evidence="2">Transglutaminase-like domain-containing protein</fullName>
    </recommendedName>
</protein>
<keyword evidence="1" id="KW-0732">Signal</keyword>
<comment type="caution">
    <text evidence="3">The sequence shown here is derived from an EMBL/GenBank/DDBJ whole genome shotgun (WGS) entry which is preliminary data.</text>
</comment>
<dbReference type="Gene3D" id="3.10.620.30">
    <property type="match status" value="1"/>
</dbReference>
<sequence>MKKIVSFIAAFIILFTSFGYAVEKNYPAVFDSSKSRLGIIGVNYGVGNKKVKLVVEKGQAKYTYNLKGDKKIENFPLQLNDGNYKVSILENVSGSSYKIVAAANIDVKVEDKKNVFLNSIQLIEWNDSMKAIEKAKELTRNLDTDEEKIAAIHGYIVENIRYDYDKARNLNYDYLPVIDTTFATNLGICYDYSSLFAGMLRSVGIPAKLIKGYTKNAQGYHAWNEVYANEKWMIIDTTYDAQMKENKLKHTIYKNSSDYDKTYEY</sequence>
<dbReference type="SMART" id="SM00460">
    <property type="entry name" value="TGc"/>
    <property type="match status" value="1"/>
</dbReference>
<dbReference type="Pfam" id="PF01841">
    <property type="entry name" value="Transglut_core"/>
    <property type="match status" value="1"/>
</dbReference>
<name>A0A841KWF8_9FIRM</name>
<dbReference type="SUPFAM" id="SSF54001">
    <property type="entry name" value="Cysteine proteinases"/>
    <property type="match status" value="1"/>
</dbReference>
<gene>
    <name evidence="3" type="ORF">HNQ80_002450</name>
</gene>
<dbReference type="InterPro" id="IPR002931">
    <property type="entry name" value="Transglutaminase-like"/>
</dbReference>
<dbReference type="Proteomes" id="UP000579281">
    <property type="component" value="Unassembled WGS sequence"/>
</dbReference>
<accession>A0A841KWF8</accession>
<proteinExistence type="predicted"/>